<dbReference type="OrthoDB" id="3647259at2759"/>
<evidence type="ECO:0000256" key="2">
    <source>
        <dbReference type="ARBA" id="ARBA00022617"/>
    </source>
</evidence>
<dbReference type="InterPro" id="IPR034804">
    <property type="entry name" value="SQR/QFR_C/D"/>
</dbReference>
<evidence type="ECO:0000256" key="8">
    <source>
        <dbReference type="SAM" id="Phobius"/>
    </source>
</evidence>
<dbReference type="GO" id="GO:0009055">
    <property type="term" value="F:electron transfer activity"/>
    <property type="evidence" value="ECO:0007669"/>
    <property type="project" value="InterPro"/>
</dbReference>
<dbReference type="InterPro" id="IPR014314">
    <property type="entry name" value="Succ_DH_cytb556"/>
</dbReference>
<dbReference type="PANTHER" id="PTHR10978:SF5">
    <property type="entry name" value="SUCCINATE DEHYDROGENASE CYTOCHROME B560 SUBUNIT, MITOCHONDRIAL"/>
    <property type="match status" value="1"/>
</dbReference>
<feature type="transmembrane region" description="Helical" evidence="8">
    <location>
        <begin position="98"/>
        <end position="127"/>
    </location>
</feature>
<organism evidence="9 10">
    <name type="scientific">Ramularia collo-cygni</name>
    <dbReference type="NCBI Taxonomy" id="112498"/>
    <lineage>
        <taxon>Eukaryota</taxon>
        <taxon>Fungi</taxon>
        <taxon>Dikarya</taxon>
        <taxon>Ascomycota</taxon>
        <taxon>Pezizomycotina</taxon>
        <taxon>Dothideomycetes</taxon>
        <taxon>Dothideomycetidae</taxon>
        <taxon>Mycosphaerellales</taxon>
        <taxon>Mycosphaerellaceae</taxon>
        <taxon>Ramularia</taxon>
    </lineage>
</organism>
<feature type="transmembrane region" description="Helical" evidence="8">
    <location>
        <begin position="167"/>
        <end position="188"/>
    </location>
</feature>
<comment type="subcellular location">
    <subcellularLocation>
        <location evidence="1">Membrane</location>
    </subcellularLocation>
</comment>
<dbReference type="Pfam" id="PF01127">
    <property type="entry name" value="Sdh_cyt"/>
    <property type="match status" value="1"/>
</dbReference>
<dbReference type="AlphaFoldDB" id="A0A2D3UMK1"/>
<keyword evidence="6" id="KW-0408">Iron</keyword>
<accession>A0A2D3UMK1</accession>
<dbReference type="GO" id="GO:0005739">
    <property type="term" value="C:mitochondrion"/>
    <property type="evidence" value="ECO:0007669"/>
    <property type="project" value="GOC"/>
</dbReference>
<evidence type="ECO:0000256" key="1">
    <source>
        <dbReference type="ARBA" id="ARBA00004370"/>
    </source>
</evidence>
<dbReference type="RefSeq" id="XP_023622298.1">
    <property type="nucleotide sequence ID" value="XM_023766530.1"/>
</dbReference>
<dbReference type="CDD" id="cd03499">
    <property type="entry name" value="SQR_TypeC_SdhC"/>
    <property type="match status" value="1"/>
</dbReference>
<protein>
    <submittedName>
        <fullName evidence="9">Related to cytochrome b-large subunit</fullName>
    </submittedName>
</protein>
<evidence type="ECO:0000313" key="10">
    <source>
        <dbReference type="Proteomes" id="UP000225277"/>
    </source>
</evidence>
<dbReference type="SUPFAM" id="SSF81343">
    <property type="entry name" value="Fumarate reductase respiratory complex transmembrane subunits"/>
    <property type="match status" value="1"/>
</dbReference>
<dbReference type="EMBL" id="FJUY01000001">
    <property type="protein sequence ID" value="CZT15401.1"/>
    <property type="molecule type" value="Genomic_DNA"/>
</dbReference>
<keyword evidence="10" id="KW-1185">Reference proteome</keyword>
<keyword evidence="3 8" id="KW-0812">Transmembrane</keyword>
<evidence type="ECO:0000313" key="9">
    <source>
        <dbReference type="EMBL" id="CZT15401.1"/>
    </source>
</evidence>
<dbReference type="Gene3D" id="1.20.1300.10">
    <property type="entry name" value="Fumarate reductase/succinate dehydrogenase, transmembrane subunit"/>
    <property type="match status" value="1"/>
</dbReference>
<dbReference type="GO" id="GO:0006099">
    <property type="term" value="P:tricarboxylic acid cycle"/>
    <property type="evidence" value="ECO:0007669"/>
    <property type="project" value="InterPro"/>
</dbReference>
<dbReference type="STRING" id="112498.A0A2D3UMK1"/>
<keyword evidence="2" id="KW-0349">Heme</keyword>
<dbReference type="PANTHER" id="PTHR10978">
    <property type="entry name" value="SUCCINATE DEHYDROGENASE CYTOCHROME B560 SUBUNIT"/>
    <property type="match status" value="1"/>
</dbReference>
<gene>
    <name evidence="9" type="ORF">RCC_01261</name>
</gene>
<keyword evidence="4" id="KW-0479">Metal-binding</keyword>
<evidence type="ECO:0000256" key="4">
    <source>
        <dbReference type="ARBA" id="ARBA00022723"/>
    </source>
</evidence>
<keyword evidence="7 8" id="KW-0472">Membrane</keyword>
<sequence>MSLFALSTPRVCGLTPRAARPSAVVFAAWTRSFDATCVRHHATKPPPVNTTQSAVGDILVQQRLRRPLSPHLSIYKWQITSVPSTLTRITGVAMSFSFYLFGALYLVSPVLGLNMSSAATAAAFGAWPVALQILTKATLAWPFAFHAFNGIRYLCWDMTIGVNNKTVAQTGWTAVFASFVATLVLAAFV</sequence>
<reference evidence="9 10" key="1">
    <citation type="submission" date="2016-03" db="EMBL/GenBank/DDBJ databases">
        <authorList>
            <person name="Ploux O."/>
        </authorList>
    </citation>
    <scope>NUCLEOTIDE SEQUENCE [LARGE SCALE GENOMIC DNA]</scope>
    <source>
        <strain evidence="9 10">URUG2</strain>
    </source>
</reference>
<dbReference type="Proteomes" id="UP000225277">
    <property type="component" value="Unassembled WGS sequence"/>
</dbReference>
<evidence type="ECO:0000256" key="3">
    <source>
        <dbReference type="ARBA" id="ARBA00022692"/>
    </source>
</evidence>
<name>A0A2D3UMK1_9PEZI</name>
<dbReference type="GeneID" id="35596544"/>
<dbReference type="GO" id="GO:0016020">
    <property type="term" value="C:membrane"/>
    <property type="evidence" value="ECO:0007669"/>
    <property type="project" value="UniProtKB-SubCell"/>
</dbReference>
<evidence type="ECO:0000256" key="7">
    <source>
        <dbReference type="ARBA" id="ARBA00023136"/>
    </source>
</evidence>
<dbReference type="GO" id="GO:0046872">
    <property type="term" value="F:metal ion binding"/>
    <property type="evidence" value="ECO:0007669"/>
    <property type="project" value="UniProtKB-KW"/>
</dbReference>
<evidence type="ECO:0000256" key="5">
    <source>
        <dbReference type="ARBA" id="ARBA00022989"/>
    </source>
</evidence>
<keyword evidence="5 8" id="KW-1133">Transmembrane helix</keyword>
<evidence type="ECO:0000256" key="6">
    <source>
        <dbReference type="ARBA" id="ARBA00023004"/>
    </source>
</evidence>
<proteinExistence type="predicted"/>
<dbReference type="NCBIfam" id="TIGR02970">
    <property type="entry name" value="succ_dehyd_cytB"/>
    <property type="match status" value="1"/>
</dbReference>
<dbReference type="InterPro" id="IPR000701">
    <property type="entry name" value="SuccDH_FuR_B_TM-su"/>
</dbReference>
<dbReference type="GO" id="GO:0006121">
    <property type="term" value="P:mitochondrial electron transport, succinate to ubiquinone"/>
    <property type="evidence" value="ECO:0007669"/>
    <property type="project" value="TreeGrafter"/>
</dbReference>